<reference evidence="4" key="1">
    <citation type="submission" date="2021-01" db="EMBL/GenBank/DDBJ databases">
        <authorList>
            <person name="Corre E."/>
            <person name="Pelletier E."/>
            <person name="Niang G."/>
            <person name="Scheremetjew M."/>
            <person name="Finn R."/>
            <person name="Kale V."/>
            <person name="Holt S."/>
            <person name="Cochrane G."/>
            <person name="Meng A."/>
            <person name="Brown T."/>
            <person name="Cohen L."/>
        </authorList>
    </citation>
    <scope>NUCLEOTIDE SEQUENCE</scope>
    <source>
        <strain evidence="4">CCMP645</strain>
    </source>
</reference>
<evidence type="ECO:0000313" key="4">
    <source>
        <dbReference type="EMBL" id="CAE0758016.1"/>
    </source>
</evidence>
<evidence type="ECO:0000256" key="1">
    <source>
        <dbReference type="SAM" id="Phobius"/>
    </source>
</evidence>
<keyword evidence="1" id="KW-0472">Membrane</keyword>
<accession>A0A7S4B8M6</accession>
<feature type="transmembrane region" description="Helical" evidence="1">
    <location>
        <begin position="284"/>
        <end position="303"/>
    </location>
</feature>
<dbReference type="PANTHER" id="PTHR12879:SF8">
    <property type="entry name" value="SPHINGOLIPID DELTA(4)-DESATURASE DES1"/>
    <property type="match status" value="1"/>
</dbReference>
<feature type="chain" id="PRO_5031320644" description="Fatty acid desaturase domain-containing protein" evidence="2">
    <location>
        <begin position="18"/>
        <end position="429"/>
    </location>
</feature>
<dbReference type="GO" id="GO:0016020">
    <property type="term" value="C:membrane"/>
    <property type="evidence" value="ECO:0007669"/>
    <property type="project" value="GOC"/>
</dbReference>
<proteinExistence type="predicted"/>
<sequence length="429" mass="47343">MRSTLLYTIAAVHCATAVTVLRRTPWVSTPTRPRTSQTQHRVARVQMSESTMAPATDLDNAFAPGYMAKGEDWSYAKNSERKDRPLTNEQLKVLTAKSDAEGFKQLLSQYLQIFAAAAVISKGVALGGAAGLVLQVLGSFVMGFGMVTMGHCAQHECIHNTAFATKQYNSIVSWLVSLPRLTNPVWERMLHKDHHTYTNDPARDPELLAGSPHNAMPGDFQSYVTKILRIGGGKFGLGVWSSRLAVLIFGAQGKIVGYSGFDPVPDTKAAFVRNDIANSCRLQLAFYAAVVAAIAATNSWAALARYWALPMLLGEPCHAFFHIADHLNCEHDHKNGRGNTRTTGAPAFVRFNLWNMNYHAEHHLYPSIPFHKLPAAAKALNGHFDRSCPSALAMHRQLLSRWIPHFRSRAQLGVEKVEAEWVPCSPDCK</sequence>
<evidence type="ECO:0000259" key="3">
    <source>
        <dbReference type="Pfam" id="PF00487"/>
    </source>
</evidence>
<keyword evidence="1" id="KW-1133">Transmembrane helix</keyword>
<dbReference type="GO" id="GO:0046513">
    <property type="term" value="P:ceramide biosynthetic process"/>
    <property type="evidence" value="ECO:0007669"/>
    <property type="project" value="TreeGrafter"/>
</dbReference>
<dbReference type="PANTHER" id="PTHR12879">
    <property type="entry name" value="SPHINGOLIPID DELTA 4 DESATURASE/C-4 HYDROXYLASE PROTEIN DES2"/>
    <property type="match status" value="1"/>
</dbReference>
<keyword evidence="2" id="KW-0732">Signal</keyword>
<feature type="domain" description="Fatty acid desaturase" evidence="3">
    <location>
        <begin position="136"/>
        <end position="384"/>
    </location>
</feature>
<dbReference type="EMBL" id="HBIZ01017075">
    <property type="protein sequence ID" value="CAE0758016.1"/>
    <property type="molecule type" value="Transcribed_RNA"/>
</dbReference>
<dbReference type="GO" id="GO:0042284">
    <property type="term" value="F:sphingolipid delta-4 desaturase activity"/>
    <property type="evidence" value="ECO:0007669"/>
    <property type="project" value="TreeGrafter"/>
</dbReference>
<dbReference type="InterPro" id="IPR005804">
    <property type="entry name" value="FA_desaturase_dom"/>
</dbReference>
<feature type="signal peptide" evidence="2">
    <location>
        <begin position="1"/>
        <end position="17"/>
    </location>
</feature>
<evidence type="ECO:0000256" key="2">
    <source>
        <dbReference type="SAM" id="SignalP"/>
    </source>
</evidence>
<name>A0A7S4B8M6_CHRCT</name>
<protein>
    <recommendedName>
        <fullName evidence="3">Fatty acid desaturase domain-containing protein</fullName>
    </recommendedName>
</protein>
<organism evidence="4">
    <name type="scientific">Chrysotila carterae</name>
    <name type="common">Marine alga</name>
    <name type="synonym">Syracosphaera carterae</name>
    <dbReference type="NCBI Taxonomy" id="13221"/>
    <lineage>
        <taxon>Eukaryota</taxon>
        <taxon>Haptista</taxon>
        <taxon>Haptophyta</taxon>
        <taxon>Prymnesiophyceae</taxon>
        <taxon>Isochrysidales</taxon>
        <taxon>Isochrysidaceae</taxon>
        <taxon>Chrysotila</taxon>
    </lineage>
</organism>
<dbReference type="Pfam" id="PF00487">
    <property type="entry name" value="FA_desaturase"/>
    <property type="match status" value="1"/>
</dbReference>
<dbReference type="AlphaFoldDB" id="A0A7S4B8M6"/>
<gene>
    <name evidence="4" type="ORF">PCAR00345_LOCUS10610</name>
</gene>
<keyword evidence="1" id="KW-0812">Transmembrane</keyword>